<sequence>MSVESKVESGVLHINIAGRFDFGVHKQFRDAINQITAGIKKIEVDLSATDYVDSSALGMLLLLRDKVSCDRNAVEIKGARAEVKKILEIANFSKLFILS</sequence>
<dbReference type="InterPro" id="IPR036513">
    <property type="entry name" value="STAS_dom_sf"/>
</dbReference>
<proteinExistence type="predicted"/>
<feature type="domain" description="STAS" evidence="1">
    <location>
        <begin position="1"/>
        <end position="99"/>
    </location>
</feature>
<reference evidence="2" key="1">
    <citation type="submission" date="2022-11" db="EMBL/GenBank/DDBJ databases">
        <title>Methylomonas rapida sp. nov., Carotenoid-Producing Obligate Methanotrophs with High Growth Characteristics and Biotechnological Potential.</title>
        <authorList>
            <person name="Tikhonova E.N."/>
            <person name="Suleimanov R.Z."/>
            <person name="Miroshnikov K."/>
            <person name="Oshkin I.Y."/>
            <person name="Belova S.E."/>
            <person name="Danilova O.V."/>
            <person name="Ashikhmin A."/>
            <person name="Konopkin A."/>
            <person name="But S.Y."/>
            <person name="Khmelenina V.N."/>
            <person name="Kuznetsov N."/>
            <person name="Pimenov N.V."/>
            <person name="Dedysh S.N."/>
        </authorList>
    </citation>
    <scope>NUCLEOTIDE SEQUENCE</scope>
    <source>
        <strain evidence="2">MP1</strain>
    </source>
</reference>
<dbReference type="Pfam" id="PF01740">
    <property type="entry name" value="STAS"/>
    <property type="match status" value="1"/>
</dbReference>
<dbReference type="SUPFAM" id="SSF52091">
    <property type="entry name" value="SpoIIaa-like"/>
    <property type="match status" value="1"/>
</dbReference>
<dbReference type="CDD" id="cd07043">
    <property type="entry name" value="STAS_anti-anti-sigma_factors"/>
    <property type="match status" value="1"/>
</dbReference>
<protein>
    <submittedName>
        <fullName evidence="2">STAS domain-containing protein</fullName>
    </submittedName>
</protein>
<dbReference type="PANTHER" id="PTHR33495">
    <property type="entry name" value="ANTI-SIGMA FACTOR ANTAGONIST TM_1081-RELATED-RELATED"/>
    <property type="match status" value="1"/>
</dbReference>
<accession>A0ABY7GPY0</accession>
<dbReference type="PROSITE" id="PS50801">
    <property type="entry name" value="STAS"/>
    <property type="match status" value="1"/>
</dbReference>
<organism evidence="2 3">
    <name type="scientific">Methylomonas rapida</name>
    <dbReference type="NCBI Taxonomy" id="2963939"/>
    <lineage>
        <taxon>Bacteria</taxon>
        <taxon>Pseudomonadati</taxon>
        <taxon>Pseudomonadota</taxon>
        <taxon>Gammaproteobacteria</taxon>
        <taxon>Methylococcales</taxon>
        <taxon>Methylococcaceae</taxon>
        <taxon>Methylomonas</taxon>
    </lineage>
</organism>
<dbReference type="PANTHER" id="PTHR33495:SF15">
    <property type="entry name" value="STAS DOMAIN-CONTAINING PROTEIN"/>
    <property type="match status" value="1"/>
</dbReference>
<dbReference type="Gene3D" id="3.30.750.24">
    <property type="entry name" value="STAS domain"/>
    <property type="match status" value="1"/>
</dbReference>
<dbReference type="InterPro" id="IPR002645">
    <property type="entry name" value="STAS_dom"/>
</dbReference>
<dbReference type="EMBL" id="CP113517">
    <property type="protein sequence ID" value="WAR46558.1"/>
    <property type="molecule type" value="Genomic_DNA"/>
</dbReference>
<dbReference type="Proteomes" id="UP001162780">
    <property type="component" value="Chromosome"/>
</dbReference>
<dbReference type="RefSeq" id="WP_255187465.1">
    <property type="nucleotide sequence ID" value="NZ_CP113517.1"/>
</dbReference>
<name>A0ABY7GPY0_9GAMM</name>
<evidence type="ECO:0000313" key="3">
    <source>
        <dbReference type="Proteomes" id="UP001162780"/>
    </source>
</evidence>
<keyword evidence="3" id="KW-1185">Reference proteome</keyword>
<evidence type="ECO:0000259" key="1">
    <source>
        <dbReference type="PROSITE" id="PS50801"/>
    </source>
</evidence>
<gene>
    <name evidence="2" type="ORF">NM686_008585</name>
</gene>
<evidence type="ECO:0000313" key="2">
    <source>
        <dbReference type="EMBL" id="WAR46558.1"/>
    </source>
</evidence>